<comment type="similarity">
    <text evidence="2">Belongs to the ALG14 family.</text>
</comment>
<keyword evidence="4" id="KW-0812">Transmembrane</keyword>
<reference evidence="9 10" key="1">
    <citation type="submission" date="2024-11" db="EMBL/GenBank/DDBJ databases">
        <title>A near-complete genome assembly of Cinchona calisaya.</title>
        <authorList>
            <person name="Lian D.C."/>
            <person name="Zhao X.W."/>
            <person name="Wei L."/>
        </authorList>
    </citation>
    <scope>NUCLEOTIDE SEQUENCE [LARGE SCALE GENOMIC DNA]</scope>
    <source>
        <tissue evidence="9">Nenye</tissue>
    </source>
</reference>
<evidence type="ECO:0000313" key="10">
    <source>
        <dbReference type="Proteomes" id="UP001630127"/>
    </source>
</evidence>
<evidence type="ECO:0000256" key="3">
    <source>
        <dbReference type="ARBA" id="ARBA00017467"/>
    </source>
</evidence>
<evidence type="ECO:0000256" key="2">
    <source>
        <dbReference type="ARBA" id="ARBA00009731"/>
    </source>
</evidence>
<evidence type="ECO:0000256" key="6">
    <source>
        <dbReference type="ARBA" id="ARBA00022989"/>
    </source>
</evidence>
<sequence length="140" mass="16131">MTMSETERVTAREHHRRQQSPPPTMVIFSFSSDDTFKLSLLTDYWTHYLNLIHQSSQLRSATSQRKPLSTLIVLCSSGRTAEIINLTSVLQKNRFKPKFYIAAASDNMSLQNRYYATGMEIEEIALREKKMQNSKSNVPN</sequence>
<comment type="caution">
    <text evidence="9">The sequence shown here is derived from an EMBL/GenBank/DDBJ whole genome shotgun (WGS) entry which is preliminary data.</text>
</comment>
<evidence type="ECO:0000256" key="5">
    <source>
        <dbReference type="ARBA" id="ARBA00022824"/>
    </source>
</evidence>
<protein>
    <recommendedName>
        <fullName evidence="3">UDP-N-acetylglucosamine transferase subunit ALG14</fullName>
    </recommendedName>
</protein>
<dbReference type="AlphaFoldDB" id="A0ABD3A124"/>
<accession>A0ABD3A124</accession>
<organism evidence="9 10">
    <name type="scientific">Cinchona calisaya</name>
    <dbReference type="NCBI Taxonomy" id="153742"/>
    <lineage>
        <taxon>Eukaryota</taxon>
        <taxon>Viridiplantae</taxon>
        <taxon>Streptophyta</taxon>
        <taxon>Embryophyta</taxon>
        <taxon>Tracheophyta</taxon>
        <taxon>Spermatophyta</taxon>
        <taxon>Magnoliopsida</taxon>
        <taxon>eudicotyledons</taxon>
        <taxon>Gunneridae</taxon>
        <taxon>Pentapetalae</taxon>
        <taxon>asterids</taxon>
        <taxon>lamiids</taxon>
        <taxon>Gentianales</taxon>
        <taxon>Rubiaceae</taxon>
        <taxon>Cinchonoideae</taxon>
        <taxon>Cinchoneae</taxon>
        <taxon>Cinchona</taxon>
    </lineage>
</organism>
<dbReference type="PANTHER" id="PTHR12154">
    <property type="entry name" value="GLYCOSYL TRANSFERASE-RELATED"/>
    <property type="match status" value="1"/>
</dbReference>
<dbReference type="EMBL" id="JBJUIK010000006">
    <property type="protein sequence ID" value="KAL3524959.1"/>
    <property type="molecule type" value="Genomic_DNA"/>
</dbReference>
<name>A0ABD3A124_9GENT</name>
<keyword evidence="7" id="KW-0472">Membrane</keyword>
<keyword evidence="5" id="KW-0256">Endoplasmic reticulum</keyword>
<dbReference type="InterPro" id="IPR013969">
    <property type="entry name" value="Oligosacch_biosynth_Alg14"/>
</dbReference>
<evidence type="ECO:0000256" key="4">
    <source>
        <dbReference type="ARBA" id="ARBA00022692"/>
    </source>
</evidence>
<dbReference type="PANTHER" id="PTHR12154:SF4">
    <property type="entry name" value="UDP-N-ACETYLGLUCOSAMINE TRANSFERASE SUBUNIT ALG14 HOMOLOG"/>
    <property type="match status" value="1"/>
</dbReference>
<comment type="subcellular location">
    <subcellularLocation>
        <location evidence="1">Endoplasmic reticulum membrane</location>
        <topology evidence="1">Single-pass membrane protein</topology>
    </subcellularLocation>
</comment>
<dbReference type="Proteomes" id="UP001630127">
    <property type="component" value="Unassembled WGS sequence"/>
</dbReference>
<keyword evidence="6" id="KW-1133">Transmembrane helix</keyword>
<feature type="compositionally biased region" description="Basic and acidic residues" evidence="8">
    <location>
        <begin position="1"/>
        <end position="12"/>
    </location>
</feature>
<feature type="region of interest" description="Disordered" evidence="8">
    <location>
        <begin position="1"/>
        <end position="24"/>
    </location>
</feature>
<evidence type="ECO:0000256" key="8">
    <source>
        <dbReference type="SAM" id="MobiDB-lite"/>
    </source>
</evidence>
<keyword evidence="10" id="KW-1185">Reference proteome</keyword>
<evidence type="ECO:0000313" key="9">
    <source>
        <dbReference type="EMBL" id="KAL3524959.1"/>
    </source>
</evidence>
<proteinExistence type="inferred from homology"/>
<gene>
    <name evidence="9" type="ORF">ACH5RR_013331</name>
</gene>
<evidence type="ECO:0000256" key="1">
    <source>
        <dbReference type="ARBA" id="ARBA00004389"/>
    </source>
</evidence>
<evidence type="ECO:0000256" key="7">
    <source>
        <dbReference type="ARBA" id="ARBA00023136"/>
    </source>
</evidence>
<dbReference type="Pfam" id="PF08660">
    <property type="entry name" value="Alg14"/>
    <property type="match status" value="1"/>
</dbReference>
<dbReference type="GO" id="GO:0005789">
    <property type="term" value="C:endoplasmic reticulum membrane"/>
    <property type="evidence" value="ECO:0007669"/>
    <property type="project" value="UniProtKB-SubCell"/>
</dbReference>